<feature type="transmembrane region" description="Helical" evidence="2">
    <location>
        <begin position="1606"/>
        <end position="1623"/>
    </location>
</feature>
<protein>
    <submittedName>
        <fullName evidence="3">Uncharacterized protein</fullName>
    </submittedName>
</protein>
<evidence type="ECO:0000256" key="2">
    <source>
        <dbReference type="SAM" id="Phobius"/>
    </source>
</evidence>
<evidence type="ECO:0000256" key="1">
    <source>
        <dbReference type="SAM" id="MobiDB-lite"/>
    </source>
</evidence>
<proteinExistence type="predicted"/>
<keyword evidence="2" id="KW-1133">Transmembrane helix</keyword>
<dbReference type="PANTHER" id="PTHR10199">
    <property type="entry name" value="THROMBOSPONDIN"/>
    <property type="match status" value="1"/>
</dbReference>
<feature type="compositionally biased region" description="Acidic residues" evidence="1">
    <location>
        <begin position="1452"/>
        <end position="1468"/>
    </location>
</feature>
<dbReference type="PANTHER" id="PTHR10199:SF119">
    <property type="entry name" value="RE20510P"/>
    <property type="match status" value="1"/>
</dbReference>
<dbReference type="EMBL" id="KF901246">
    <property type="protein sequence ID" value="AIF23964.1"/>
    <property type="molecule type" value="Genomic_DNA"/>
</dbReference>
<feature type="region of interest" description="Disordered" evidence="1">
    <location>
        <begin position="1629"/>
        <end position="1669"/>
    </location>
</feature>
<name>A0A075I7M4_9EURY</name>
<feature type="region of interest" description="Disordered" evidence="1">
    <location>
        <begin position="1508"/>
        <end position="1531"/>
    </location>
</feature>
<keyword evidence="2" id="KW-0472">Membrane</keyword>
<dbReference type="Gene3D" id="4.10.1080.10">
    <property type="entry name" value="TSP type-3 repeat"/>
    <property type="match status" value="5"/>
</dbReference>
<dbReference type="SUPFAM" id="SSF103647">
    <property type="entry name" value="TSP type-3 repeat"/>
    <property type="match status" value="5"/>
</dbReference>
<sequence>MNENAPRSICLAILMIASIALPLLDAQTEPPELRDSKDKMEIINGGACTGHDACRGTDAGNTFATAIDLTGDFDWTGGNETNVYFGDHSAATAYSSISPNNNDFYIIDTPPGYGVTATMSWNHTGQGSYIYPETYAFRLHMGPESMLGYYYADNSNYGGAWAYCYYSNMGLLSMTTENWEMYEGNPNTGTGYCNKATSSTYSTYTEVPHDLAGETMMIGAGCYYCYQNTYQDYQLEITVWPGDAGLPGDQVQPLTGAPLLEIGGGYYWGTGGSPSGTSWNSISDTFDLVAGQSVGLEYECDYWCPFETAVSLTAPNGTAYSWGVGTLAGYSSGSLGTYSGAGTWTLGATDSYGDGGIILTVAEALGSFTGLLTGSAFDMEDTKSGNVGSSDTSDLWAVQIPENMAANITLDWEANADLDLYVYSNSDGTGTIDYSWYDQPEFVDLGAAYAGLTVFVKVEYWYWGSVDPAAGYTLQLQLEPSVDPPCWTQDDGGSGDDAGDTTADATNVTSGAMEGTLTGMVCAGYDEYDYYLLDVPADYGVWARLDWGKDDGGGGSMYGFNHMWFYMYTATGSYIYGSTSTLRNPHALSTNNSYTWISQLSSASQVVIQVRQYDSPADWELNYTVQYSIYDQTVEPTQSSSPNDAGLGQDAGDSTMGLDALGIQSMNQSFTGWAHDSWDRYDHYEVYLPNNYALQIDLTHPEENWLYLYIMYLSPTGYMYSACYASSSTVQGEMSCSIGYTYGGQSVFIRVYDTMGGGEYNIDMTMITPENEPGAPHNDCGSGVDASDNIYTNPGGNTWLNDSTQIDANGDANDTGGVCTGWKDNQWDPNDYYNILVPPGKYLSMNVTWTASTYYLYTYLYKCQVQTLPCGYPANPAYYVSQEYSNTGETNSISGLWVTQGGWLTIGIYGYGHIDFTYTMDIQFLSLSELEGGIQDDAGSGLDAGAGLADAIHVNDFNNVTANNTLEFTGWNHGDVDSTDRYTYDVPANYGYEVCVEHDGIQYNAPGYNVWILLDIYTDGSFYTIATPYYMNQVTCWSTDSTGSYYGDVVNMIGVRNWAGYATGNEGQDYNVTIEFFSLDPDGDGWYSSMELNCGTDPLDNNSVPQDTDADGICDLLDEDTDGDGVIDSEDSFPEDPDEWDDGDNDGIGDNADNDLDNDGWNNSDEFDCLTNPNDGDDFPSDFDNDTICDVLDADDDNDGYVDNDDRFPLNASEWADNDMDGIGDNADDDDDNDGYTDAVEIECLSNPMEVTDIPMDSDLDGICDPIDADVDGDGFDNIDDAFPNDPNEWADFDGDGIGDNADTDDDNDLVLDVDDAFPYDPYETVDTDGDGVGDNADLNDDGDAWTDAEEDACGSDGLDADSVPDDYDGDGLCDKVDTDDDGDGTPDTDDAFPFDATENADLDGDGIGDYSDTDDDGDGWLDSEEPNCGTDTMDQFSVPADNDRDHQCDIVDADDDNDGVLDTDDDFPLNPSETNDRDGDGIGDNADNDDDGDGWLDVTEMLCEAAGGYGDADNGAVTPRDSEPDPSAGPGVDGIWGYDANGNNDDTIVGDGICNALDPDWDNDGMQNDEDVFPWDPTEQFDADGDGAGDAGTPLTFMDDVRADPQPFIVALIGIIALVFIARRAMGGDDEDDFDDGTDYSSEFEEDDDELDAAIDDAFDEEDEEDED</sequence>
<dbReference type="GO" id="GO:0005509">
    <property type="term" value="F:calcium ion binding"/>
    <property type="evidence" value="ECO:0007669"/>
    <property type="project" value="InterPro"/>
</dbReference>
<evidence type="ECO:0000313" key="3">
    <source>
        <dbReference type="EMBL" id="AIF23964.1"/>
    </source>
</evidence>
<feature type="compositionally biased region" description="Acidic residues" evidence="1">
    <location>
        <begin position="1108"/>
        <end position="1158"/>
    </location>
</feature>
<dbReference type="InterPro" id="IPR028974">
    <property type="entry name" value="TSP_type-3_rpt"/>
</dbReference>
<keyword evidence="2" id="KW-0812">Transmembrane</keyword>
<feature type="region of interest" description="Disordered" evidence="1">
    <location>
        <begin position="1097"/>
        <end position="1179"/>
    </location>
</feature>
<accession>A0A075I7M4</accession>
<feature type="region of interest" description="Disordered" evidence="1">
    <location>
        <begin position="485"/>
        <end position="506"/>
    </location>
</feature>
<feature type="region of interest" description="Disordered" evidence="1">
    <location>
        <begin position="1319"/>
        <end position="1496"/>
    </location>
</feature>
<feature type="compositionally biased region" description="Acidic residues" evidence="1">
    <location>
        <begin position="1319"/>
        <end position="1426"/>
    </location>
</feature>
<dbReference type="Gene3D" id="2.60.120.380">
    <property type="match status" value="1"/>
</dbReference>
<organism evidence="3">
    <name type="scientific">uncultured marine group II/III euryarchaeote SAT1000_22_C09</name>
    <dbReference type="NCBI Taxonomy" id="1456567"/>
    <lineage>
        <taxon>Archaea</taxon>
        <taxon>Methanobacteriati</taxon>
        <taxon>Methanobacteriota</taxon>
        <taxon>environmental samples</taxon>
    </lineage>
</organism>
<reference evidence="3" key="1">
    <citation type="journal article" date="2014" name="Genome Biol. Evol.">
        <title>Pangenome evidence for extensive interdomain horizontal transfer affecting lineage core and shell genes in uncultured planktonic thaumarchaeota and euryarchaeota.</title>
        <authorList>
            <person name="Deschamps P."/>
            <person name="Zivanovic Y."/>
            <person name="Moreira D."/>
            <person name="Rodriguez-Valera F."/>
            <person name="Lopez-Garcia P."/>
        </authorList>
    </citation>
    <scope>NUCLEOTIDE SEQUENCE</scope>
</reference>